<dbReference type="STRING" id="1137991.SAMN05660642_02243"/>
<name>A0A1G9SHP4_9ACTN</name>
<reference evidence="2" key="1">
    <citation type="submission" date="2016-10" db="EMBL/GenBank/DDBJ databases">
        <authorList>
            <person name="Varghese N."/>
            <person name="Submissions S."/>
        </authorList>
    </citation>
    <scope>NUCLEOTIDE SEQUENCE [LARGE SCALE GENOMIC DNA]</scope>
    <source>
        <strain evidence="2">DSM 45419</strain>
    </source>
</reference>
<organism evidence="1 2">
    <name type="scientific">Geodermatophilus siccatus</name>
    <dbReference type="NCBI Taxonomy" id="1137991"/>
    <lineage>
        <taxon>Bacteria</taxon>
        <taxon>Bacillati</taxon>
        <taxon>Actinomycetota</taxon>
        <taxon>Actinomycetes</taxon>
        <taxon>Geodermatophilales</taxon>
        <taxon>Geodermatophilaceae</taxon>
        <taxon>Geodermatophilus</taxon>
    </lineage>
</organism>
<evidence type="ECO:0000313" key="1">
    <source>
        <dbReference type="EMBL" id="SDM34922.1"/>
    </source>
</evidence>
<proteinExistence type="predicted"/>
<evidence type="ECO:0000313" key="2">
    <source>
        <dbReference type="Proteomes" id="UP000198680"/>
    </source>
</evidence>
<gene>
    <name evidence="1" type="ORF">SAMN05660642_02243</name>
</gene>
<dbReference type="Proteomes" id="UP000198680">
    <property type="component" value="Unassembled WGS sequence"/>
</dbReference>
<dbReference type="OrthoDB" id="4464348at2"/>
<evidence type="ECO:0008006" key="3">
    <source>
        <dbReference type="Google" id="ProtNLM"/>
    </source>
</evidence>
<sequence length="149" mass="15979">MSRLGPGDVACWVLKSTRPPELIDPGWREGTVLGLTRCVRRSYRLDLVHPGQPCLLWVSGRTDPGVHALGEVTGGAEERDGGPVLPVRLTRLPSPVARADLLADPVARDAEVLRMPAGSNPSWLSPQQYAAVLAHLPPHPDAALGPWPV</sequence>
<protein>
    <recommendedName>
        <fullName evidence="3">EVE domain-containing protein</fullName>
    </recommendedName>
</protein>
<dbReference type="RefSeq" id="WP_091217838.1">
    <property type="nucleotide sequence ID" value="NZ_FNHE01000005.1"/>
</dbReference>
<dbReference type="EMBL" id="FNHE01000005">
    <property type="protein sequence ID" value="SDM34922.1"/>
    <property type="molecule type" value="Genomic_DNA"/>
</dbReference>
<dbReference type="AlphaFoldDB" id="A0A1G9SHP4"/>
<dbReference type="InterPro" id="IPR015947">
    <property type="entry name" value="PUA-like_sf"/>
</dbReference>
<dbReference type="SUPFAM" id="SSF88697">
    <property type="entry name" value="PUA domain-like"/>
    <property type="match status" value="1"/>
</dbReference>
<accession>A0A1G9SHP4</accession>
<keyword evidence="2" id="KW-1185">Reference proteome</keyword>